<dbReference type="GeneID" id="89937630"/>
<evidence type="ECO:0000313" key="2">
    <source>
        <dbReference type="EMBL" id="KAK4114598.1"/>
    </source>
</evidence>
<dbReference type="SUPFAM" id="SSF53300">
    <property type="entry name" value="vWA-like"/>
    <property type="match status" value="1"/>
</dbReference>
<dbReference type="RefSeq" id="XP_064672168.1">
    <property type="nucleotide sequence ID" value="XM_064813505.1"/>
</dbReference>
<dbReference type="Pfam" id="PF08487">
    <property type="entry name" value="VIT"/>
    <property type="match status" value="1"/>
</dbReference>
<dbReference type="Gene3D" id="3.40.50.410">
    <property type="entry name" value="von Willebrand factor, type A domain"/>
    <property type="match status" value="1"/>
</dbReference>
<organism evidence="2 3">
    <name type="scientific">Canariomyces notabilis</name>
    <dbReference type="NCBI Taxonomy" id="2074819"/>
    <lineage>
        <taxon>Eukaryota</taxon>
        <taxon>Fungi</taxon>
        <taxon>Dikarya</taxon>
        <taxon>Ascomycota</taxon>
        <taxon>Pezizomycotina</taxon>
        <taxon>Sordariomycetes</taxon>
        <taxon>Sordariomycetidae</taxon>
        <taxon>Sordariales</taxon>
        <taxon>Chaetomiaceae</taxon>
        <taxon>Canariomyces</taxon>
    </lineage>
</organism>
<dbReference type="InterPro" id="IPR036465">
    <property type="entry name" value="vWFA_dom_sf"/>
</dbReference>
<accession>A0AAN6THM7</accession>
<dbReference type="PANTHER" id="PTHR45737">
    <property type="entry name" value="VON WILLEBRAND FACTOR A DOMAIN-CONTAINING PROTEIN 5A"/>
    <property type="match status" value="1"/>
</dbReference>
<proteinExistence type="predicted"/>
<dbReference type="PANTHER" id="PTHR45737:SF6">
    <property type="entry name" value="VON WILLEBRAND FACTOR A DOMAIN-CONTAINING PROTEIN 5A"/>
    <property type="match status" value="1"/>
</dbReference>
<dbReference type="Pfam" id="PF13768">
    <property type="entry name" value="VWA_3"/>
    <property type="match status" value="1"/>
</dbReference>
<comment type="caution">
    <text evidence="2">The sequence shown here is derived from an EMBL/GenBank/DDBJ whole genome shotgun (WGS) entry which is preliminary data.</text>
</comment>
<dbReference type="Proteomes" id="UP001302812">
    <property type="component" value="Unassembled WGS sequence"/>
</dbReference>
<dbReference type="AlphaFoldDB" id="A0AAN6THM7"/>
<dbReference type="SMART" id="SM00609">
    <property type="entry name" value="VIT"/>
    <property type="match status" value="1"/>
</dbReference>
<sequence length="395" mass="42858">MCFLLSSVTVDISVVQDTAKVGVTQVFCNDSTSPIKEASFNFPLPAGCTVTDFSCRIGTSSVITASVKPKGDAREAFRHHIHNHDTTAALLEQGTPEIFTTTLGNIPASTKVTAHLTYITLLKHHFANSKGVTTLTIPPSIAPRYGDPPKEYDEAATPDVSQGLTVEVEIIESNKISYIESPSHHIVVERRQGTRNADTFADLAGGGDGSNVETASVKLDSGSLLLDKDFVLDIVTTPSGGAEVPQAWLEEHPTLQNHKALMLTLPAELMTKSDIPTQKTEILFLADLSGSMSDRIPSLKSAMQFFLEGIPEDRKFKIWCFGTSYKSWQQCSVEYNSTTLNSALAWVATEFTANMGGTELLPAIQAIVAARDKTLANDIIVLTDGEIWRLDQTLE</sequence>
<feature type="domain" description="VIT" evidence="1">
    <location>
        <begin position="1"/>
        <end position="120"/>
    </location>
</feature>
<dbReference type="InterPro" id="IPR002035">
    <property type="entry name" value="VWF_A"/>
</dbReference>
<name>A0AAN6THM7_9PEZI</name>
<protein>
    <recommendedName>
        <fullName evidence="1">VIT domain-containing protein</fullName>
    </recommendedName>
</protein>
<reference evidence="2" key="2">
    <citation type="submission" date="2023-05" db="EMBL/GenBank/DDBJ databases">
        <authorList>
            <consortium name="Lawrence Berkeley National Laboratory"/>
            <person name="Steindorff A."/>
            <person name="Hensen N."/>
            <person name="Bonometti L."/>
            <person name="Westerberg I."/>
            <person name="Brannstrom I.O."/>
            <person name="Guillou S."/>
            <person name="Cros-Aarteil S."/>
            <person name="Calhoun S."/>
            <person name="Haridas S."/>
            <person name="Kuo A."/>
            <person name="Mondo S."/>
            <person name="Pangilinan J."/>
            <person name="Riley R."/>
            <person name="Labutti K."/>
            <person name="Andreopoulos B."/>
            <person name="Lipzen A."/>
            <person name="Chen C."/>
            <person name="Yanf M."/>
            <person name="Daum C."/>
            <person name="Ng V."/>
            <person name="Clum A."/>
            <person name="Ohm R."/>
            <person name="Martin F."/>
            <person name="Silar P."/>
            <person name="Natvig D."/>
            <person name="Lalanne C."/>
            <person name="Gautier V."/>
            <person name="Ament-Velasquez S.L."/>
            <person name="Kruys A."/>
            <person name="Hutchinson M.I."/>
            <person name="Powell A.J."/>
            <person name="Barry K."/>
            <person name="Miller A.N."/>
            <person name="Grigoriev I.V."/>
            <person name="Debuchy R."/>
            <person name="Gladieux P."/>
            <person name="Thoren M.H."/>
            <person name="Johannesson H."/>
        </authorList>
    </citation>
    <scope>NUCLEOTIDE SEQUENCE</scope>
    <source>
        <strain evidence="2">CBS 508.74</strain>
    </source>
</reference>
<gene>
    <name evidence="2" type="ORF">N656DRAFT_766788</name>
</gene>
<evidence type="ECO:0000259" key="1">
    <source>
        <dbReference type="PROSITE" id="PS51468"/>
    </source>
</evidence>
<keyword evidence="3" id="KW-1185">Reference proteome</keyword>
<dbReference type="EMBL" id="MU853336">
    <property type="protein sequence ID" value="KAK4114598.1"/>
    <property type="molecule type" value="Genomic_DNA"/>
</dbReference>
<reference evidence="2" key="1">
    <citation type="journal article" date="2023" name="Mol. Phylogenet. Evol.">
        <title>Genome-scale phylogeny and comparative genomics of the fungal order Sordariales.</title>
        <authorList>
            <person name="Hensen N."/>
            <person name="Bonometti L."/>
            <person name="Westerberg I."/>
            <person name="Brannstrom I.O."/>
            <person name="Guillou S."/>
            <person name="Cros-Aarteil S."/>
            <person name="Calhoun S."/>
            <person name="Haridas S."/>
            <person name="Kuo A."/>
            <person name="Mondo S."/>
            <person name="Pangilinan J."/>
            <person name="Riley R."/>
            <person name="LaButti K."/>
            <person name="Andreopoulos B."/>
            <person name="Lipzen A."/>
            <person name="Chen C."/>
            <person name="Yan M."/>
            <person name="Daum C."/>
            <person name="Ng V."/>
            <person name="Clum A."/>
            <person name="Steindorff A."/>
            <person name="Ohm R.A."/>
            <person name="Martin F."/>
            <person name="Silar P."/>
            <person name="Natvig D.O."/>
            <person name="Lalanne C."/>
            <person name="Gautier V."/>
            <person name="Ament-Velasquez S.L."/>
            <person name="Kruys A."/>
            <person name="Hutchinson M.I."/>
            <person name="Powell A.J."/>
            <person name="Barry K."/>
            <person name="Miller A.N."/>
            <person name="Grigoriev I.V."/>
            <person name="Debuchy R."/>
            <person name="Gladieux P."/>
            <person name="Hiltunen Thoren M."/>
            <person name="Johannesson H."/>
        </authorList>
    </citation>
    <scope>NUCLEOTIDE SEQUENCE</scope>
    <source>
        <strain evidence="2">CBS 508.74</strain>
    </source>
</reference>
<dbReference type="PROSITE" id="PS51468">
    <property type="entry name" value="VIT"/>
    <property type="match status" value="1"/>
</dbReference>
<dbReference type="InterPro" id="IPR013694">
    <property type="entry name" value="VIT"/>
</dbReference>
<evidence type="ECO:0000313" key="3">
    <source>
        <dbReference type="Proteomes" id="UP001302812"/>
    </source>
</evidence>